<dbReference type="Proteomes" id="UP000251889">
    <property type="component" value="Unassembled WGS sequence"/>
</dbReference>
<reference evidence="1 2" key="1">
    <citation type="submission" date="2018-06" db="EMBL/GenBank/DDBJ databases">
        <title>Chryseolinea flavus sp. nov., a member of the phylum Bacteroidetes isolated from soil.</title>
        <authorList>
            <person name="Li Y."/>
            <person name="Wang J."/>
        </authorList>
    </citation>
    <scope>NUCLEOTIDE SEQUENCE [LARGE SCALE GENOMIC DNA]</scope>
    <source>
        <strain evidence="1 2">SDU1-6</strain>
    </source>
</reference>
<keyword evidence="2" id="KW-1185">Reference proteome</keyword>
<dbReference type="EMBL" id="QMFY01000017">
    <property type="protein sequence ID" value="RAV98530.1"/>
    <property type="molecule type" value="Genomic_DNA"/>
</dbReference>
<name>A0A364XY85_9BACT</name>
<dbReference type="RefSeq" id="WP_112749423.1">
    <property type="nucleotide sequence ID" value="NZ_QMFY01000017.1"/>
</dbReference>
<sequence length="146" mass="16727">MNTMNIFFLIVSSAFNARQQTKPDEVTRIEFTSITRGYQEHLILDNDSVVFSYTSGTDRQVKRNAKANHRQAWKKTLQAVSNIDWTSFDSLKSPTNKRAFDGAKHSSIVITTRTAGTHNHTFDDENPNETLGKLMRCIQEQKKTMQ</sequence>
<dbReference type="AlphaFoldDB" id="A0A364XY85"/>
<organism evidence="1 2">
    <name type="scientific">Pseudochryseolinea flava</name>
    <dbReference type="NCBI Taxonomy" id="2059302"/>
    <lineage>
        <taxon>Bacteria</taxon>
        <taxon>Pseudomonadati</taxon>
        <taxon>Bacteroidota</taxon>
        <taxon>Cytophagia</taxon>
        <taxon>Cytophagales</taxon>
        <taxon>Fulvivirgaceae</taxon>
        <taxon>Pseudochryseolinea</taxon>
    </lineage>
</organism>
<protein>
    <submittedName>
        <fullName evidence="1">Uncharacterized protein</fullName>
    </submittedName>
</protein>
<evidence type="ECO:0000313" key="1">
    <source>
        <dbReference type="EMBL" id="RAV98530.1"/>
    </source>
</evidence>
<proteinExistence type="predicted"/>
<gene>
    <name evidence="1" type="ORF">DQQ10_23725</name>
</gene>
<accession>A0A364XY85</accession>
<dbReference type="OrthoDB" id="1446480at2"/>
<evidence type="ECO:0000313" key="2">
    <source>
        <dbReference type="Proteomes" id="UP000251889"/>
    </source>
</evidence>
<comment type="caution">
    <text evidence="1">The sequence shown here is derived from an EMBL/GenBank/DDBJ whole genome shotgun (WGS) entry which is preliminary data.</text>
</comment>